<evidence type="ECO:0000256" key="3">
    <source>
        <dbReference type="ARBA" id="ARBA00022989"/>
    </source>
</evidence>
<evidence type="ECO:0000256" key="1">
    <source>
        <dbReference type="ARBA" id="ARBA00004370"/>
    </source>
</evidence>
<keyword evidence="3" id="KW-1133">Transmembrane helix</keyword>
<evidence type="ECO:0000259" key="5">
    <source>
        <dbReference type="Pfam" id="PF04116"/>
    </source>
</evidence>
<evidence type="ECO:0000313" key="7">
    <source>
        <dbReference type="Proteomes" id="UP001296104"/>
    </source>
</evidence>
<protein>
    <submittedName>
        <fullName evidence="6">Fatty acid hydroxylase vlmA-like</fullName>
    </submittedName>
</protein>
<evidence type="ECO:0000256" key="4">
    <source>
        <dbReference type="ARBA" id="ARBA00023136"/>
    </source>
</evidence>
<keyword evidence="2" id="KW-0812">Transmembrane</keyword>
<dbReference type="GO" id="GO:0008610">
    <property type="term" value="P:lipid biosynthetic process"/>
    <property type="evidence" value="ECO:0007669"/>
    <property type="project" value="InterPro"/>
</dbReference>
<name>A0AAI9EF01_9PEZI</name>
<comment type="caution">
    <text evidence="6">The sequence shown here is derived from an EMBL/GenBank/DDBJ whole genome shotgun (WGS) entry which is preliminary data.</text>
</comment>
<dbReference type="InterPro" id="IPR050307">
    <property type="entry name" value="Sterol_Desaturase_Related"/>
</dbReference>
<keyword evidence="7" id="KW-1185">Reference proteome</keyword>
<sequence length="347" mass="41011">MHVDGRPPQDSMKSTWRTDKRQWGFYHKFLNAVDAFHVFPDQEVPVHAKTDKMPYLTEWSCHRYILLRALWPIALQYLYISLTGWKLHPVAAFFLYTAAMQINSVHEVRILRRLAHRYGFLDGDKHARDEVPDVGVGKVWASVQLTTTIRPMFTIFLAYRSNQPFSLSWWLPLELGLYSIVLDLFFYTYHRLCHEFDGLWKYHRTHHLTKHPTPLLSSYADEEQEVLEIALIPLLTYATLKYALGLPMGFHDWWICHEYIIFSEAFGHSGLRVYSTSPSAASWLLKFFRCELVVEDHDLHHRKGWRKSHNYGKQTRLWDRIFGTCGDRIEAVDSNVDYENSFNMPLW</sequence>
<dbReference type="AlphaFoldDB" id="A0AAI9EF01"/>
<feature type="domain" description="Fatty acid hydroxylase" evidence="5">
    <location>
        <begin position="177"/>
        <end position="324"/>
    </location>
</feature>
<dbReference type="InterPro" id="IPR006694">
    <property type="entry name" value="Fatty_acid_hydroxylase"/>
</dbReference>
<dbReference type="GO" id="GO:0005506">
    <property type="term" value="F:iron ion binding"/>
    <property type="evidence" value="ECO:0007669"/>
    <property type="project" value="InterPro"/>
</dbReference>
<accession>A0AAI9EF01</accession>
<comment type="subcellular location">
    <subcellularLocation>
        <location evidence="1">Membrane</location>
    </subcellularLocation>
</comment>
<dbReference type="Pfam" id="PF04116">
    <property type="entry name" value="FA_hydroxylase"/>
    <property type="match status" value="1"/>
</dbReference>
<evidence type="ECO:0000256" key="2">
    <source>
        <dbReference type="ARBA" id="ARBA00022692"/>
    </source>
</evidence>
<evidence type="ECO:0000313" key="6">
    <source>
        <dbReference type="EMBL" id="CAK4033670.1"/>
    </source>
</evidence>
<reference evidence="6" key="1">
    <citation type="submission" date="2023-11" db="EMBL/GenBank/DDBJ databases">
        <authorList>
            <person name="Alioto T."/>
            <person name="Alioto T."/>
            <person name="Gomez Garrido J."/>
        </authorList>
    </citation>
    <scope>NUCLEOTIDE SEQUENCE</scope>
</reference>
<gene>
    <name evidence="6" type="ORF">LECACI_7A008828</name>
</gene>
<dbReference type="EMBL" id="CAVMBE010000091">
    <property type="protein sequence ID" value="CAK4033670.1"/>
    <property type="molecule type" value="Genomic_DNA"/>
</dbReference>
<dbReference type="Proteomes" id="UP001296104">
    <property type="component" value="Unassembled WGS sequence"/>
</dbReference>
<dbReference type="GO" id="GO:0016491">
    <property type="term" value="F:oxidoreductase activity"/>
    <property type="evidence" value="ECO:0007669"/>
    <property type="project" value="InterPro"/>
</dbReference>
<dbReference type="GO" id="GO:0016020">
    <property type="term" value="C:membrane"/>
    <property type="evidence" value="ECO:0007669"/>
    <property type="project" value="UniProtKB-SubCell"/>
</dbReference>
<organism evidence="6 7">
    <name type="scientific">Lecanosticta acicola</name>
    <dbReference type="NCBI Taxonomy" id="111012"/>
    <lineage>
        <taxon>Eukaryota</taxon>
        <taxon>Fungi</taxon>
        <taxon>Dikarya</taxon>
        <taxon>Ascomycota</taxon>
        <taxon>Pezizomycotina</taxon>
        <taxon>Dothideomycetes</taxon>
        <taxon>Dothideomycetidae</taxon>
        <taxon>Mycosphaerellales</taxon>
        <taxon>Mycosphaerellaceae</taxon>
        <taxon>Lecanosticta</taxon>
    </lineage>
</organism>
<keyword evidence="4" id="KW-0472">Membrane</keyword>
<proteinExistence type="predicted"/>
<dbReference type="PANTHER" id="PTHR11863">
    <property type="entry name" value="STEROL DESATURASE"/>
    <property type="match status" value="1"/>
</dbReference>